<dbReference type="GO" id="GO:0015562">
    <property type="term" value="F:efflux transmembrane transporter activity"/>
    <property type="evidence" value="ECO:0007669"/>
    <property type="project" value="TreeGrafter"/>
</dbReference>
<evidence type="ECO:0008006" key="4">
    <source>
        <dbReference type="Google" id="ProtNLM"/>
    </source>
</evidence>
<evidence type="ECO:0000313" key="2">
    <source>
        <dbReference type="EMBL" id="PHZ83866.1"/>
    </source>
</evidence>
<dbReference type="EMBL" id="PDEM01000031">
    <property type="protein sequence ID" value="PHZ83866.1"/>
    <property type="molecule type" value="Genomic_DNA"/>
</dbReference>
<dbReference type="Gene3D" id="2.40.420.20">
    <property type="match status" value="1"/>
</dbReference>
<protein>
    <recommendedName>
        <fullName evidence="4">Efflux transporter periplasmic adaptor subunit</fullName>
    </recommendedName>
</protein>
<dbReference type="PANTHER" id="PTHR30469">
    <property type="entry name" value="MULTIDRUG RESISTANCE PROTEIN MDTA"/>
    <property type="match status" value="1"/>
</dbReference>
<dbReference type="Proteomes" id="UP000229730">
    <property type="component" value="Unassembled WGS sequence"/>
</dbReference>
<evidence type="ECO:0000313" key="3">
    <source>
        <dbReference type="Proteomes" id="UP000229730"/>
    </source>
</evidence>
<keyword evidence="3" id="KW-1185">Reference proteome</keyword>
<dbReference type="InParanoid" id="A0A2G4YQX8"/>
<name>A0A2G4YQX8_9PROT</name>
<keyword evidence="1" id="KW-0175">Coiled coil</keyword>
<dbReference type="GO" id="GO:1990281">
    <property type="term" value="C:efflux pump complex"/>
    <property type="evidence" value="ECO:0007669"/>
    <property type="project" value="TreeGrafter"/>
</dbReference>
<comment type="caution">
    <text evidence="2">The sequence shown here is derived from an EMBL/GenBank/DDBJ whole genome shotgun (WGS) entry which is preliminary data.</text>
</comment>
<dbReference type="Gene3D" id="2.40.50.100">
    <property type="match status" value="1"/>
</dbReference>
<dbReference type="RefSeq" id="WP_099474963.1">
    <property type="nucleotide sequence ID" value="NZ_CP041025.1"/>
</dbReference>
<accession>A0A2G4YQX8</accession>
<proteinExistence type="predicted"/>
<dbReference type="OrthoDB" id="7811737at2"/>
<gene>
    <name evidence="2" type="ORF">CRD36_16080</name>
</gene>
<dbReference type="AlphaFoldDB" id="A0A2G4YQX8"/>
<dbReference type="SUPFAM" id="SSF111369">
    <property type="entry name" value="HlyD-like secretion proteins"/>
    <property type="match status" value="1"/>
</dbReference>
<evidence type="ECO:0000256" key="1">
    <source>
        <dbReference type="SAM" id="Coils"/>
    </source>
</evidence>
<reference evidence="2 3" key="1">
    <citation type="submission" date="2017-10" db="EMBL/GenBank/DDBJ databases">
        <title>Frigbacter circumglobatus gen. nov. sp. nov., isolated from sediment cultured in situ.</title>
        <authorList>
            <person name="Zhao Z."/>
        </authorList>
    </citation>
    <scope>NUCLEOTIDE SEQUENCE [LARGE SCALE GENOMIC DNA]</scope>
    <source>
        <strain evidence="2 3">ZYL</strain>
    </source>
</reference>
<dbReference type="Gene3D" id="2.40.30.170">
    <property type="match status" value="1"/>
</dbReference>
<organism evidence="2 3">
    <name type="scientific">Paremcibacter congregatus</name>
    <dbReference type="NCBI Taxonomy" id="2043170"/>
    <lineage>
        <taxon>Bacteria</taxon>
        <taxon>Pseudomonadati</taxon>
        <taxon>Pseudomonadota</taxon>
        <taxon>Alphaproteobacteria</taxon>
        <taxon>Emcibacterales</taxon>
        <taxon>Emcibacteraceae</taxon>
        <taxon>Paremcibacter</taxon>
    </lineage>
</organism>
<sequence>MVKKWLKTRAVLPVALAASFVVVSYALITTAPESKRKPAEYIAPMVEIMDLTTGSYDVTVQAQGLVGPAQQEVILRPQVGGKVIAIHPSFRPGGMIPAGEPIIQIEATDYELALREAEAKLARAMASVALEKGQQQIAKEEFNLLEGDFSFDETSKALALRKPQLRQFEAEQAIAQNAYDRAALALARTKLRLPYNALVLETSSAIGEVLLSGTVTGKLARADKFWVELRVQQKHMGRLHSKTSKKVGASVTIKSNGHEYQGEIVGLRANLVSTTRMGGAIVEVLNPLYSANRTGKPSLLIGSHVEATLDAGAVNGAFEIPRRALLDNDRLYVVDVEDKLQVRAATVLWEMPDSIIILPNLENNDRMIVSRVAGVAPGTKVNTRYRNDRFMRGPRM</sequence>
<dbReference type="Gene3D" id="1.10.287.470">
    <property type="entry name" value="Helix hairpin bin"/>
    <property type="match status" value="1"/>
</dbReference>
<feature type="coiled-coil region" evidence="1">
    <location>
        <begin position="107"/>
        <end position="134"/>
    </location>
</feature>